<gene>
    <name evidence="2" type="ORF">LNINA_LOCUS7762</name>
</gene>
<organism evidence="2 3">
    <name type="scientific">Leptosia nina</name>
    <dbReference type="NCBI Taxonomy" id="320188"/>
    <lineage>
        <taxon>Eukaryota</taxon>
        <taxon>Metazoa</taxon>
        <taxon>Ecdysozoa</taxon>
        <taxon>Arthropoda</taxon>
        <taxon>Hexapoda</taxon>
        <taxon>Insecta</taxon>
        <taxon>Pterygota</taxon>
        <taxon>Neoptera</taxon>
        <taxon>Endopterygota</taxon>
        <taxon>Lepidoptera</taxon>
        <taxon>Glossata</taxon>
        <taxon>Ditrysia</taxon>
        <taxon>Papilionoidea</taxon>
        <taxon>Pieridae</taxon>
        <taxon>Pierinae</taxon>
        <taxon>Leptosia</taxon>
    </lineage>
</organism>
<name>A0AAV1JII0_9NEOP</name>
<feature type="chain" id="PRO_5043863954" evidence="1">
    <location>
        <begin position="21"/>
        <end position="287"/>
    </location>
</feature>
<reference evidence="2 3" key="1">
    <citation type="submission" date="2023-11" db="EMBL/GenBank/DDBJ databases">
        <authorList>
            <person name="Okamura Y."/>
        </authorList>
    </citation>
    <scope>NUCLEOTIDE SEQUENCE [LARGE SCALE GENOMIC DNA]</scope>
</reference>
<evidence type="ECO:0000256" key="1">
    <source>
        <dbReference type="SAM" id="SignalP"/>
    </source>
</evidence>
<feature type="signal peptide" evidence="1">
    <location>
        <begin position="1"/>
        <end position="20"/>
    </location>
</feature>
<evidence type="ECO:0000313" key="3">
    <source>
        <dbReference type="Proteomes" id="UP001497472"/>
    </source>
</evidence>
<sequence>MQQSLLPLLLLAITLAVSSTNELPFLNRFELEKIFEEQDNENNNDQRDDELILQLKRHPVLKPKVPNIVYSKENIGDENILKYWKNFNNNKKQKLEYPKYSKWLYAEDESNDNDIHKNKDFTGNSESDTKTVLSNPIGNPKKFEEIVTISPLLILKIRLSLLSNNIDNMELDRYTDSMPVDVRIVRDQTNTESVKRVGLLDDLRQDESDKSGASEPNKTKKVVKKRIFSLWSRLQGLTHRGHELHHRRHLHAFYGLPDDGGGGDGGTLTAETRATFMRPPGSPLRWG</sequence>
<keyword evidence="1" id="KW-0732">Signal</keyword>
<protein>
    <submittedName>
        <fullName evidence="2">Uncharacterized protein</fullName>
    </submittedName>
</protein>
<accession>A0AAV1JII0</accession>
<evidence type="ECO:0000313" key="2">
    <source>
        <dbReference type="EMBL" id="CAK1548358.1"/>
    </source>
</evidence>
<proteinExistence type="predicted"/>
<dbReference type="EMBL" id="CAVLEF010000010">
    <property type="protein sequence ID" value="CAK1548358.1"/>
    <property type="molecule type" value="Genomic_DNA"/>
</dbReference>
<comment type="caution">
    <text evidence="2">The sequence shown here is derived from an EMBL/GenBank/DDBJ whole genome shotgun (WGS) entry which is preliminary data.</text>
</comment>
<dbReference type="Proteomes" id="UP001497472">
    <property type="component" value="Unassembled WGS sequence"/>
</dbReference>
<keyword evidence="3" id="KW-1185">Reference proteome</keyword>
<dbReference type="AlphaFoldDB" id="A0AAV1JII0"/>